<comment type="caution">
    <text evidence="6">The sequence shown here is derived from an EMBL/GenBank/DDBJ whole genome shotgun (WGS) entry which is preliminary data.</text>
</comment>
<reference evidence="6" key="2">
    <citation type="submission" date="2024-02" db="EMBL/GenBank/DDBJ databases">
        <authorList>
            <person name="Prathaban M."/>
            <person name="Mythili R."/>
            <person name="Sharmila Devi N."/>
            <person name="Sobanaa M."/>
            <person name="Prathiviraj R."/>
            <person name="Selvin J."/>
        </authorList>
    </citation>
    <scope>NUCLEOTIDE SEQUENCE</scope>
    <source>
        <strain evidence="6">MP1014</strain>
    </source>
</reference>
<dbReference type="InterPro" id="IPR004254">
    <property type="entry name" value="AdipoR/HlyIII-related"/>
</dbReference>
<dbReference type="Proteomes" id="UP001310387">
    <property type="component" value="Unassembled WGS sequence"/>
</dbReference>
<organism evidence="6 7">
    <name type="scientific">Isoptericola haloaureus</name>
    <dbReference type="NCBI Taxonomy" id="1542902"/>
    <lineage>
        <taxon>Bacteria</taxon>
        <taxon>Bacillati</taxon>
        <taxon>Actinomycetota</taxon>
        <taxon>Actinomycetes</taxon>
        <taxon>Micrococcales</taxon>
        <taxon>Promicromonosporaceae</taxon>
        <taxon>Isoptericola</taxon>
    </lineage>
</organism>
<keyword evidence="4 5" id="KW-0472">Membrane</keyword>
<feature type="transmembrane region" description="Helical" evidence="5">
    <location>
        <begin position="21"/>
        <end position="42"/>
    </location>
</feature>
<evidence type="ECO:0000256" key="2">
    <source>
        <dbReference type="ARBA" id="ARBA00022692"/>
    </source>
</evidence>
<feature type="transmembrane region" description="Helical" evidence="5">
    <location>
        <begin position="89"/>
        <end position="105"/>
    </location>
</feature>
<feature type="transmembrane region" description="Helical" evidence="5">
    <location>
        <begin position="111"/>
        <end position="131"/>
    </location>
</feature>
<keyword evidence="7" id="KW-1185">Reference proteome</keyword>
<feature type="transmembrane region" description="Helical" evidence="5">
    <location>
        <begin position="48"/>
        <end position="68"/>
    </location>
</feature>
<accession>A0ABU7Z500</accession>
<dbReference type="RefSeq" id="WP_332901336.1">
    <property type="nucleotide sequence ID" value="NZ_JBAGLP010000110.1"/>
</dbReference>
<sequence length="223" mass="23678">MQTVAVGATAQARRLKPKLRGWIHAVTTPLALAASIVLVVLAEPVAGKVAAAIFGLSALMLFGTSAVYHRGTWSPRVEAVLRRMDHANIFLIIAGTYTPLAVALLDQRSATILLTIVWSGAVAGLLARVLWMNAPRWLYVPVYVALGWVAVAYLGQFGATGGPAVVWLVAGGGLAYTLGAVVYGTKYPDPSPRWFGFHEIFHVLTVIGFACHTVAIYLASLAA</sequence>
<feature type="transmembrane region" description="Helical" evidence="5">
    <location>
        <begin position="195"/>
        <end position="219"/>
    </location>
</feature>
<comment type="subcellular location">
    <subcellularLocation>
        <location evidence="1">Membrane</location>
        <topology evidence="1">Multi-pass membrane protein</topology>
    </subcellularLocation>
</comment>
<evidence type="ECO:0000313" key="6">
    <source>
        <dbReference type="EMBL" id="MEG3614489.1"/>
    </source>
</evidence>
<proteinExistence type="predicted"/>
<evidence type="ECO:0000256" key="1">
    <source>
        <dbReference type="ARBA" id="ARBA00004141"/>
    </source>
</evidence>
<dbReference type="Pfam" id="PF03006">
    <property type="entry name" value="HlyIII"/>
    <property type="match status" value="1"/>
</dbReference>
<feature type="transmembrane region" description="Helical" evidence="5">
    <location>
        <begin position="138"/>
        <end position="158"/>
    </location>
</feature>
<name>A0ABU7Z500_9MICO</name>
<gene>
    <name evidence="6" type="ORF">V5O49_05060</name>
</gene>
<reference evidence="6" key="1">
    <citation type="journal article" date="2024" name="Antonie Van Leeuwenhoek">
        <title>Isoptericola haloaureus sp. nov., a dimorphic actinobacterium isolated from mangrove sediments of southeast India, implicating biosaline agricultural significance through nitrogen fixation and salt tolerance genes.</title>
        <authorList>
            <person name="Prathaban M."/>
            <person name="Prathiviraj R."/>
            <person name="Ravichandran M."/>
            <person name="Natarajan S.D."/>
            <person name="Sobanaa M."/>
            <person name="Hari Krishna Kumar S."/>
            <person name="Chandrasekar V."/>
            <person name="Selvin J."/>
        </authorList>
    </citation>
    <scope>NUCLEOTIDE SEQUENCE</scope>
    <source>
        <strain evidence="6">MP1014</strain>
    </source>
</reference>
<keyword evidence="3 5" id="KW-1133">Transmembrane helix</keyword>
<evidence type="ECO:0000313" key="7">
    <source>
        <dbReference type="Proteomes" id="UP001310387"/>
    </source>
</evidence>
<keyword evidence="2 5" id="KW-0812">Transmembrane</keyword>
<protein>
    <submittedName>
        <fullName evidence="6">Hemolysin III family protein</fullName>
    </submittedName>
</protein>
<dbReference type="PANTHER" id="PTHR20855">
    <property type="entry name" value="ADIPOR/PROGESTIN RECEPTOR-RELATED"/>
    <property type="match status" value="1"/>
</dbReference>
<feature type="transmembrane region" description="Helical" evidence="5">
    <location>
        <begin position="164"/>
        <end position="183"/>
    </location>
</feature>
<evidence type="ECO:0000256" key="3">
    <source>
        <dbReference type="ARBA" id="ARBA00022989"/>
    </source>
</evidence>
<evidence type="ECO:0000256" key="4">
    <source>
        <dbReference type="ARBA" id="ARBA00023136"/>
    </source>
</evidence>
<evidence type="ECO:0000256" key="5">
    <source>
        <dbReference type="SAM" id="Phobius"/>
    </source>
</evidence>
<dbReference type="PANTHER" id="PTHR20855:SF3">
    <property type="entry name" value="LD03007P"/>
    <property type="match status" value="1"/>
</dbReference>
<dbReference type="EMBL" id="JBAGLP010000110">
    <property type="protein sequence ID" value="MEG3614489.1"/>
    <property type="molecule type" value="Genomic_DNA"/>
</dbReference>